<dbReference type="InterPro" id="IPR023395">
    <property type="entry name" value="MCP_dom_sf"/>
</dbReference>
<dbReference type="Gene3D" id="1.50.40.10">
    <property type="entry name" value="Mitochondrial carrier domain"/>
    <property type="match status" value="2"/>
</dbReference>
<keyword evidence="8" id="KW-1185">Reference proteome</keyword>
<dbReference type="InterPro" id="IPR042164">
    <property type="entry name" value="SLC25A44"/>
</dbReference>
<evidence type="ECO:0000256" key="5">
    <source>
        <dbReference type="PROSITE-ProRule" id="PRU00282"/>
    </source>
</evidence>
<name>A0ABP0EY53_CLALP</name>
<evidence type="ECO:0000256" key="4">
    <source>
        <dbReference type="ARBA" id="ARBA00023136"/>
    </source>
</evidence>
<proteinExistence type="inferred from homology"/>
<comment type="subcellular location">
    <subcellularLocation>
        <location evidence="1">Membrane</location>
        <topology evidence="1">Multi-pass membrane protein</topology>
    </subcellularLocation>
</comment>
<dbReference type="PANTHER" id="PTHR46314">
    <property type="entry name" value="SOLUTE CARRIER FAMILY 25 MEMBER 44"/>
    <property type="match status" value="1"/>
</dbReference>
<evidence type="ECO:0000256" key="2">
    <source>
        <dbReference type="ARBA" id="ARBA00006375"/>
    </source>
</evidence>
<evidence type="ECO:0000256" key="6">
    <source>
        <dbReference type="RuleBase" id="RU000488"/>
    </source>
</evidence>
<evidence type="ECO:0008006" key="9">
    <source>
        <dbReference type="Google" id="ProtNLM"/>
    </source>
</evidence>
<dbReference type="InterPro" id="IPR018108">
    <property type="entry name" value="MCP_transmembrane"/>
</dbReference>
<dbReference type="EMBL" id="CAWYQH010000001">
    <property type="protein sequence ID" value="CAK8672001.1"/>
    <property type="molecule type" value="Genomic_DNA"/>
</dbReference>
<dbReference type="PANTHER" id="PTHR46314:SF2">
    <property type="entry name" value="SOLUTE CARRIER FAMILY 25 MEMBER 44"/>
    <property type="match status" value="1"/>
</dbReference>
<evidence type="ECO:0000313" key="8">
    <source>
        <dbReference type="Proteomes" id="UP001642483"/>
    </source>
</evidence>
<dbReference type="Proteomes" id="UP001642483">
    <property type="component" value="Unassembled WGS sequence"/>
</dbReference>
<dbReference type="SUPFAM" id="SSF103506">
    <property type="entry name" value="Mitochondrial carrier"/>
    <property type="match status" value="1"/>
</dbReference>
<keyword evidence="6" id="KW-0813">Transport</keyword>
<sequence length="343" mass="38319">MKEGRNIQIIEWQDLDKKKFYGFGLVFSGLLRFTIYPTNLVKTRLQAQEGKTAYRGLFDAFKQIARTEGLRGFYKGFPISLLQVVAGQFYITTYELSKQTLFSNQSISMQHLLGGFLASSVSQTIMVPVDVISQHQQVSGAGHKMSAIDIKSKKPSAAPTGPSKKTGNVVGQAFRIGSHIFKTEGFRGLYRGYLLSLLTYGSNSALYWSFYYLYSELIEELLPQSKSSLREPFRIVLSGLFSSATAVILTNPFDVVRTRYQLQVKNQGECTSSWKTYKSLIAKEGYWGLSRGLTARITSSSFNSAVIILMYEYLKKVSVKPNHVPHETQISGDVDVNIAVAAN</sequence>
<evidence type="ECO:0000256" key="3">
    <source>
        <dbReference type="ARBA" id="ARBA00022692"/>
    </source>
</evidence>
<keyword evidence="4 5" id="KW-0472">Membrane</keyword>
<reference evidence="7 8" key="1">
    <citation type="submission" date="2024-02" db="EMBL/GenBank/DDBJ databases">
        <authorList>
            <person name="Daric V."/>
            <person name="Darras S."/>
        </authorList>
    </citation>
    <scope>NUCLEOTIDE SEQUENCE [LARGE SCALE GENOMIC DNA]</scope>
</reference>
<comment type="similarity">
    <text evidence="2 6">Belongs to the mitochondrial carrier (TC 2.A.29) family.</text>
</comment>
<dbReference type="PROSITE" id="PS50920">
    <property type="entry name" value="SOLCAR"/>
    <property type="match status" value="3"/>
</dbReference>
<keyword evidence="3 5" id="KW-0812">Transmembrane</keyword>
<feature type="repeat" description="Solcar" evidence="5">
    <location>
        <begin position="230"/>
        <end position="317"/>
    </location>
</feature>
<organism evidence="7 8">
    <name type="scientific">Clavelina lepadiformis</name>
    <name type="common">Light-bulb sea squirt</name>
    <name type="synonym">Ascidia lepadiformis</name>
    <dbReference type="NCBI Taxonomy" id="159417"/>
    <lineage>
        <taxon>Eukaryota</taxon>
        <taxon>Metazoa</taxon>
        <taxon>Chordata</taxon>
        <taxon>Tunicata</taxon>
        <taxon>Ascidiacea</taxon>
        <taxon>Aplousobranchia</taxon>
        <taxon>Clavelinidae</taxon>
        <taxon>Clavelina</taxon>
    </lineage>
</organism>
<gene>
    <name evidence="7" type="ORF">CVLEPA_LOCUS1012</name>
</gene>
<evidence type="ECO:0000256" key="1">
    <source>
        <dbReference type="ARBA" id="ARBA00004141"/>
    </source>
</evidence>
<protein>
    <recommendedName>
        <fullName evidence="9">Solute carrier family 25 member 44</fullName>
    </recommendedName>
</protein>
<comment type="caution">
    <text evidence="7">The sequence shown here is derived from an EMBL/GenBank/DDBJ whole genome shotgun (WGS) entry which is preliminary data.</text>
</comment>
<feature type="repeat" description="Solcar" evidence="5">
    <location>
        <begin position="16"/>
        <end position="100"/>
    </location>
</feature>
<evidence type="ECO:0000313" key="7">
    <source>
        <dbReference type="EMBL" id="CAK8672001.1"/>
    </source>
</evidence>
<feature type="repeat" description="Solcar" evidence="5">
    <location>
        <begin position="106"/>
        <end position="217"/>
    </location>
</feature>
<dbReference type="Pfam" id="PF00153">
    <property type="entry name" value="Mito_carr"/>
    <property type="match status" value="3"/>
</dbReference>
<accession>A0ABP0EY53</accession>